<gene>
    <name evidence="1" type="ORF">LCGC14_2898270</name>
</gene>
<evidence type="ECO:0000313" key="1">
    <source>
        <dbReference type="EMBL" id="KKK73000.1"/>
    </source>
</evidence>
<sequence>MFFILIDVETTSYYVRKTNSWQSETHGATVFSLEAMLEAIDRFQMFDEFNIYAIYCHWLTRKEIDQLQREEGKSS</sequence>
<organism evidence="1">
    <name type="scientific">marine sediment metagenome</name>
    <dbReference type="NCBI Taxonomy" id="412755"/>
    <lineage>
        <taxon>unclassified sequences</taxon>
        <taxon>metagenomes</taxon>
        <taxon>ecological metagenomes</taxon>
    </lineage>
</organism>
<accession>A0A0F8YH20</accession>
<reference evidence="1" key="1">
    <citation type="journal article" date="2015" name="Nature">
        <title>Complex archaea that bridge the gap between prokaryotes and eukaryotes.</title>
        <authorList>
            <person name="Spang A."/>
            <person name="Saw J.H."/>
            <person name="Jorgensen S.L."/>
            <person name="Zaremba-Niedzwiedzka K."/>
            <person name="Martijn J."/>
            <person name="Lind A.E."/>
            <person name="van Eijk R."/>
            <person name="Schleper C."/>
            <person name="Guy L."/>
            <person name="Ettema T.J."/>
        </authorList>
    </citation>
    <scope>NUCLEOTIDE SEQUENCE</scope>
</reference>
<dbReference type="EMBL" id="LAZR01056987">
    <property type="protein sequence ID" value="KKK73000.1"/>
    <property type="molecule type" value="Genomic_DNA"/>
</dbReference>
<comment type="caution">
    <text evidence="1">The sequence shown here is derived from an EMBL/GenBank/DDBJ whole genome shotgun (WGS) entry which is preliminary data.</text>
</comment>
<dbReference type="AlphaFoldDB" id="A0A0F8YH20"/>
<protein>
    <submittedName>
        <fullName evidence="1">Uncharacterized protein</fullName>
    </submittedName>
</protein>
<proteinExistence type="predicted"/>
<name>A0A0F8YH20_9ZZZZ</name>